<dbReference type="GO" id="GO:0044003">
    <property type="term" value="P:symbiont-mediated perturbation of host process"/>
    <property type="evidence" value="ECO:0007669"/>
    <property type="project" value="InterPro"/>
</dbReference>
<dbReference type="Proteomes" id="UP000664909">
    <property type="component" value="Segment"/>
</dbReference>
<feature type="region of interest" description="Disordered" evidence="1">
    <location>
        <begin position="158"/>
        <end position="191"/>
    </location>
</feature>
<dbReference type="GO" id="GO:0006355">
    <property type="term" value="P:regulation of DNA-templated transcription"/>
    <property type="evidence" value="ECO:0007669"/>
    <property type="project" value="InterPro"/>
</dbReference>
<dbReference type="EMBL" id="LC621239">
    <property type="protein sequence ID" value="BCT90761.1"/>
    <property type="molecule type" value="Genomic_DNA"/>
</dbReference>
<accession>A0A9W4FUA8</accession>
<organism evidence="2">
    <name type="scientific">Bovine adenovirus 2</name>
    <name type="common">BAdV-2</name>
    <name type="synonym">Mastadenovirus bos2</name>
    <dbReference type="NCBI Taxonomy" id="114429"/>
    <lineage>
        <taxon>Viruses</taxon>
        <taxon>Varidnaviria</taxon>
        <taxon>Bamfordvirae</taxon>
        <taxon>Preplasmiviricota</taxon>
        <taxon>Polisuviricotina</taxon>
        <taxon>Pharingeaviricetes</taxon>
        <taxon>Rowavirales</taxon>
        <taxon>Adenoviridae</taxon>
        <taxon>Mastadenovirus</taxon>
        <taxon>Mastadenovirus bovidae</taxon>
        <taxon>Ovine mastadenovirus A</taxon>
    </lineage>
</organism>
<sequence length="207" mass="23467">MRHLRLAFDWRFWEAAENLLQDLHTSEDEDEGFSEPLTLQDLVELESPNAVDYFFPDADIPQELPTDAAAEELLRCDEVVDLSTLFDSEAESTPNSPFSAVELDYPEHPGHDCSACDYHRRATKNEDTLCSLCYMRQNAFAVYEPVSPADPTLVATENVDSEDASCDDDSVESTAPVNRKRRHQETLPLFKKQRLDAPLDLSVQKNQ</sequence>
<name>A0A9W4FUA8_ADEB2</name>
<evidence type="ECO:0000313" key="2">
    <source>
        <dbReference type="EMBL" id="BCT90761.1"/>
    </source>
</evidence>
<proteinExistence type="predicted"/>
<reference evidence="2" key="1">
    <citation type="submission" date="2021-03" db="EMBL/GenBank/DDBJ databases">
        <title>First isolation, molecular characterization, and serological survey of bovine adenovirus type 2 in Japan.</title>
        <authorList>
            <person name="Kumagai A."/>
            <person name="Hatama S."/>
        </authorList>
    </citation>
    <scope>NUCLEOTIDE SEQUENCE</scope>
    <source>
        <strain evidence="2">KY19-1</strain>
    </source>
</reference>
<protein>
    <submittedName>
        <fullName evidence="2">E1A protein</fullName>
    </submittedName>
</protein>
<evidence type="ECO:0000256" key="1">
    <source>
        <dbReference type="SAM" id="MobiDB-lite"/>
    </source>
</evidence>
<feature type="compositionally biased region" description="Acidic residues" evidence="1">
    <location>
        <begin position="159"/>
        <end position="171"/>
    </location>
</feature>
<organismHost>
    <name type="scientific">Bos taurus</name>
    <name type="common">Bovine</name>
    <dbReference type="NCBI Taxonomy" id="9913"/>
</organismHost>